<name>A0A8X7CMP3_9ARAC</name>
<accession>A0A8X7CMP3</accession>
<feature type="compositionally biased region" description="Polar residues" evidence="1">
    <location>
        <begin position="1"/>
        <end position="18"/>
    </location>
</feature>
<dbReference type="EMBL" id="BMAV01018753">
    <property type="protein sequence ID" value="GFY71345.1"/>
    <property type="molecule type" value="Genomic_DNA"/>
</dbReference>
<feature type="region of interest" description="Disordered" evidence="1">
    <location>
        <begin position="1"/>
        <end position="43"/>
    </location>
</feature>
<gene>
    <name evidence="2" type="ORF">TNIN_459191</name>
</gene>
<sequence>MDAQIESTVSKPQRQQNGRIRGFTSPFQGGDAGPNNRTWGLRKEPGNYQCKVEERAIGQERVYRRGEAKKQMKDFNTRFSNLGRTGSREELNINSLHLNNSLKIVCNIPELAHPLCPTVVSRIGFDSVATNSIYDLMNDWGVWTSESL</sequence>
<proteinExistence type="predicted"/>
<protein>
    <submittedName>
        <fullName evidence="2">Uncharacterized protein</fullName>
    </submittedName>
</protein>
<evidence type="ECO:0000256" key="1">
    <source>
        <dbReference type="SAM" id="MobiDB-lite"/>
    </source>
</evidence>
<reference evidence="2" key="1">
    <citation type="submission" date="2020-08" db="EMBL/GenBank/DDBJ databases">
        <title>Multicomponent nature underlies the extraordinary mechanical properties of spider dragline silk.</title>
        <authorList>
            <person name="Kono N."/>
            <person name="Nakamura H."/>
            <person name="Mori M."/>
            <person name="Yoshida Y."/>
            <person name="Ohtoshi R."/>
            <person name="Malay A.D."/>
            <person name="Moran D.A.P."/>
            <person name="Tomita M."/>
            <person name="Numata K."/>
            <person name="Arakawa K."/>
        </authorList>
    </citation>
    <scope>NUCLEOTIDE SEQUENCE</scope>
</reference>
<organism evidence="2 3">
    <name type="scientific">Trichonephila inaurata madagascariensis</name>
    <dbReference type="NCBI Taxonomy" id="2747483"/>
    <lineage>
        <taxon>Eukaryota</taxon>
        <taxon>Metazoa</taxon>
        <taxon>Ecdysozoa</taxon>
        <taxon>Arthropoda</taxon>
        <taxon>Chelicerata</taxon>
        <taxon>Arachnida</taxon>
        <taxon>Araneae</taxon>
        <taxon>Araneomorphae</taxon>
        <taxon>Entelegynae</taxon>
        <taxon>Araneoidea</taxon>
        <taxon>Nephilidae</taxon>
        <taxon>Trichonephila</taxon>
        <taxon>Trichonephila inaurata</taxon>
    </lineage>
</organism>
<comment type="caution">
    <text evidence="2">The sequence shown here is derived from an EMBL/GenBank/DDBJ whole genome shotgun (WGS) entry which is preliminary data.</text>
</comment>
<dbReference type="AlphaFoldDB" id="A0A8X7CMP3"/>
<evidence type="ECO:0000313" key="3">
    <source>
        <dbReference type="Proteomes" id="UP000886998"/>
    </source>
</evidence>
<evidence type="ECO:0000313" key="2">
    <source>
        <dbReference type="EMBL" id="GFY71345.1"/>
    </source>
</evidence>
<keyword evidence="3" id="KW-1185">Reference proteome</keyword>
<dbReference type="Proteomes" id="UP000886998">
    <property type="component" value="Unassembled WGS sequence"/>
</dbReference>